<dbReference type="InterPro" id="IPR000700">
    <property type="entry name" value="PAS-assoc_C"/>
</dbReference>
<feature type="domain" description="Histidine kinase" evidence="10">
    <location>
        <begin position="445"/>
        <end position="667"/>
    </location>
</feature>
<accession>A0A367REC3</accession>
<feature type="domain" description="PAC" evidence="13">
    <location>
        <begin position="196"/>
        <end position="246"/>
    </location>
</feature>
<dbReference type="SUPFAM" id="SSF52172">
    <property type="entry name" value="CheY-like"/>
    <property type="match status" value="1"/>
</dbReference>
<dbReference type="EC" id="2.7.13.3" evidence="2"/>
<keyword evidence="5" id="KW-0418">Kinase</keyword>
<sequence>MHILIIDDDKNDRFMVTREMRREFSDVEVEEVGEPEEFEQALAAGRFDLTITDYQLRWTNGLEILRTLKQRFPERPVIMFTNTGTQEIAVEAMKSGLDDYILKSPKHLVRLSTTVRSVLERNETRRRANFYENRLQSLLDQLNVGVFRVIPDGRLLEVNSVFLRVLGLNSLDELQSIGGFSEIFSKAGDITPQQRRERELKLRKPDGSSIWVSVNETLNTNQGEPVIDGLLEDITGRKRAEESLKRYATRLRTLQELDRSILRAISPAGIAQAALAFTYPLLPCQLLDVMLFDLETQQATVLAVQSNEGIGCSIGESFSLQDFGDIETLQQNQALIIENLAEHPRLYRLQQRLFDQGIHFIMNVPVIAQGQLIGSLNVGAIQPRSLTDEDTDNAYEVANQLAIAIQQSRMREELHRYTEQLEELVSNRTQQLEEANSALEAFAYSISHDLQEPLRAMRGFATILLEEYDTALNSVGQDLLYRIASSVDRMDNLLVDLLAYSRLSRVDLPLQPINLNLLVRQVLTQLEPSLEEKQAQVTVAEPLLEVVGNYRTVEQIVTNLLTNSIKFVSAGVQPQVHVWSERRDASGALRERSVRLWVEDNGIGIQSQHYERIFGVFERLHSIEAYPGTGIGLAIVRKGIERMGGQVGMESEVGRGSRFWIELPEFIK</sequence>
<keyword evidence="3 8" id="KW-0597">Phosphoprotein</keyword>
<dbReference type="Proteomes" id="UP000252107">
    <property type="component" value="Unassembled WGS sequence"/>
</dbReference>
<dbReference type="SUPFAM" id="SSF47384">
    <property type="entry name" value="Homodimeric domain of signal transducing histidine kinase"/>
    <property type="match status" value="1"/>
</dbReference>
<keyword evidence="15" id="KW-1185">Reference proteome</keyword>
<dbReference type="PROSITE" id="PS50109">
    <property type="entry name" value="HIS_KIN"/>
    <property type="match status" value="1"/>
</dbReference>
<dbReference type="NCBIfam" id="TIGR00229">
    <property type="entry name" value="sensory_box"/>
    <property type="match status" value="1"/>
</dbReference>
<dbReference type="GO" id="GO:0000155">
    <property type="term" value="F:phosphorelay sensor kinase activity"/>
    <property type="evidence" value="ECO:0007669"/>
    <property type="project" value="InterPro"/>
</dbReference>
<dbReference type="PANTHER" id="PTHR42878:SF15">
    <property type="entry name" value="BACTERIOPHYTOCHROME"/>
    <property type="match status" value="1"/>
</dbReference>
<dbReference type="SUPFAM" id="SSF55874">
    <property type="entry name" value="ATPase domain of HSP90 chaperone/DNA topoisomerase II/histidine kinase"/>
    <property type="match status" value="1"/>
</dbReference>
<dbReference type="CDD" id="cd00082">
    <property type="entry name" value="HisKA"/>
    <property type="match status" value="1"/>
</dbReference>
<name>A0A367REC3_9NOSO</name>
<evidence type="ECO:0000256" key="6">
    <source>
        <dbReference type="ARBA" id="ARBA00023012"/>
    </source>
</evidence>
<dbReference type="GO" id="GO:0016020">
    <property type="term" value="C:membrane"/>
    <property type="evidence" value="ECO:0007669"/>
    <property type="project" value="UniProtKB-SubCell"/>
</dbReference>
<dbReference type="InterPro" id="IPR036890">
    <property type="entry name" value="HATPase_C_sf"/>
</dbReference>
<evidence type="ECO:0000256" key="3">
    <source>
        <dbReference type="ARBA" id="ARBA00022553"/>
    </source>
</evidence>
<dbReference type="InterPro" id="IPR003018">
    <property type="entry name" value="GAF"/>
</dbReference>
<dbReference type="GO" id="GO:0030295">
    <property type="term" value="F:protein kinase activator activity"/>
    <property type="evidence" value="ECO:0007669"/>
    <property type="project" value="TreeGrafter"/>
</dbReference>
<dbReference type="PANTHER" id="PTHR42878">
    <property type="entry name" value="TWO-COMPONENT HISTIDINE KINASE"/>
    <property type="match status" value="1"/>
</dbReference>
<keyword evidence="4" id="KW-0808">Transferase</keyword>
<dbReference type="InterPro" id="IPR011006">
    <property type="entry name" value="CheY-like_superfamily"/>
</dbReference>
<evidence type="ECO:0000256" key="7">
    <source>
        <dbReference type="ARBA" id="ARBA00023136"/>
    </source>
</evidence>
<dbReference type="InterPro" id="IPR005467">
    <property type="entry name" value="His_kinase_dom"/>
</dbReference>
<feature type="domain" description="PAS" evidence="12">
    <location>
        <begin position="131"/>
        <end position="169"/>
    </location>
</feature>
<protein>
    <recommendedName>
        <fullName evidence="2">histidine kinase</fullName>
        <ecNumber evidence="2">2.7.13.3</ecNumber>
    </recommendedName>
</protein>
<dbReference type="EMBL" id="LXQD01000163">
    <property type="protein sequence ID" value="RCJ34785.1"/>
    <property type="molecule type" value="Genomic_DNA"/>
</dbReference>
<dbReference type="InterPro" id="IPR003661">
    <property type="entry name" value="HisK_dim/P_dom"/>
</dbReference>
<gene>
    <name evidence="14" type="ORF">A6770_17170</name>
</gene>
<dbReference type="Pfam" id="PF13188">
    <property type="entry name" value="PAS_8"/>
    <property type="match status" value="1"/>
</dbReference>
<evidence type="ECO:0000256" key="9">
    <source>
        <dbReference type="SAM" id="Coils"/>
    </source>
</evidence>
<dbReference type="InterPro" id="IPR050351">
    <property type="entry name" value="BphY/WalK/GraS-like"/>
</dbReference>
<dbReference type="PRINTS" id="PR00344">
    <property type="entry name" value="BCTRLSENSOR"/>
</dbReference>
<dbReference type="SUPFAM" id="SSF55785">
    <property type="entry name" value="PYP-like sensor domain (PAS domain)"/>
    <property type="match status" value="1"/>
</dbReference>
<dbReference type="InterPro" id="IPR029016">
    <property type="entry name" value="GAF-like_dom_sf"/>
</dbReference>
<evidence type="ECO:0000256" key="2">
    <source>
        <dbReference type="ARBA" id="ARBA00012438"/>
    </source>
</evidence>
<dbReference type="AlphaFoldDB" id="A0A367REC3"/>
<dbReference type="Pfam" id="PF00072">
    <property type="entry name" value="Response_reg"/>
    <property type="match status" value="1"/>
</dbReference>
<dbReference type="Pfam" id="PF02518">
    <property type="entry name" value="HATPase_c"/>
    <property type="match status" value="1"/>
</dbReference>
<dbReference type="Pfam" id="PF00512">
    <property type="entry name" value="HisKA"/>
    <property type="match status" value="1"/>
</dbReference>
<evidence type="ECO:0000256" key="1">
    <source>
        <dbReference type="ARBA" id="ARBA00000085"/>
    </source>
</evidence>
<organism evidence="14 15">
    <name type="scientific">Nostoc minutum NIES-26</name>
    <dbReference type="NCBI Taxonomy" id="1844469"/>
    <lineage>
        <taxon>Bacteria</taxon>
        <taxon>Bacillati</taxon>
        <taxon>Cyanobacteriota</taxon>
        <taxon>Cyanophyceae</taxon>
        <taxon>Nostocales</taxon>
        <taxon>Nostocaceae</taxon>
        <taxon>Nostoc</taxon>
    </lineage>
</organism>
<dbReference type="Gene3D" id="3.30.450.20">
    <property type="entry name" value="PAS domain"/>
    <property type="match status" value="1"/>
</dbReference>
<dbReference type="Gene3D" id="3.30.450.40">
    <property type="match status" value="1"/>
</dbReference>
<dbReference type="InterPro" id="IPR003594">
    <property type="entry name" value="HATPase_dom"/>
</dbReference>
<dbReference type="InterPro" id="IPR004358">
    <property type="entry name" value="Sig_transdc_His_kin-like_C"/>
</dbReference>
<dbReference type="SMART" id="SM00448">
    <property type="entry name" value="REC"/>
    <property type="match status" value="1"/>
</dbReference>
<dbReference type="PROSITE" id="PS50112">
    <property type="entry name" value="PAS"/>
    <property type="match status" value="1"/>
</dbReference>
<evidence type="ECO:0000256" key="5">
    <source>
        <dbReference type="ARBA" id="ARBA00022777"/>
    </source>
</evidence>
<dbReference type="SUPFAM" id="SSF55781">
    <property type="entry name" value="GAF domain-like"/>
    <property type="match status" value="1"/>
</dbReference>
<dbReference type="GO" id="GO:0007234">
    <property type="term" value="P:osmosensory signaling via phosphorelay pathway"/>
    <property type="evidence" value="ECO:0007669"/>
    <property type="project" value="TreeGrafter"/>
</dbReference>
<evidence type="ECO:0000256" key="4">
    <source>
        <dbReference type="ARBA" id="ARBA00022679"/>
    </source>
</evidence>
<dbReference type="PROSITE" id="PS50110">
    <property type="entry name" value="RESPONSE_REGULATORY"/>
    <property type="match status" value="1"/>
</dbReference>
<evidence type="ECO:0000259" key="12">
    <source>
        <dbReference type="PROSITE" id="PS50112"/>
    </source>
</evidence>
<evidence type="ECO:0000313" key="14">
    <source>
        <dbReference type="EMBL" id="RCJ34785.1"/>
    </source>
</evidence>
<comment type="catalytic activity">
    <reaction evidence="1">
        <text>ATP + protein L-histidine = ADP + protein N-phospho-L-histidine.</text>
        <dbReference type="EC" id="2.7.13.3"/>
    </reaction>
</comment>
<feature type="coiled-coil region" evidence="9">
    <location>
        <begin position="407"/>
        <end position="438"/>
    </location>
</feature>
<keyword evidence="9" id="KW-0175">Coiled coil</keyword>
<feature type="domain" description="Response regulatory" evidence="11">
    <location>
        <begin position="2"/>
        <end position="118"/>
    </location>
</feature>
<dbReference type="InterPro" id="IPR000014">
    <property type="entry name" value="PAS"/>
</dbReference>
<keyword evidence="6" id="KW-0902">Two-component regulatory system</keyword>
<dbReference type="CDD" id="cd00130">
    <property type="entry name" value="PAS"/>
    <property type="match status" value="1"/>
</dbReference>
<evidence type="ECO:0000313" key="15">
    <source>
        <dbReference type="Proteomes" id="UP000252107"/>
    </source>
</evidence>
<comment type="caution">
    <text evidence="14">The sequence shown here is derived from an EMBL/GenBank/DDBJ whole genome shotgun (WGS) entry which is preliminary data.</text>
</comment>
<dbReference type="CDD" id="cd00156">
    <property type="entry name" value="REC"/>
    <property type="match status" value="1"/>
</dbReference>
<keyword evidence="7" id="KW-0472">Membrane</keyword>
<dbReference type="SMART" id="SM00388">
    <property type="entry name" value="HisKA"/>
    <property type="match status" value="1"/>
</dbReference>
<dbReference type="Gene3D" id="3.30.565.10">
    <property type="entry name" value="Histidine kinase-like ATPase, C-terminal domain"/>
    <property type="match status" value="1"/>
</dbReference>
<dbReference type="SMART" id="SM00387">
    <property type="entry name" value="HATPase_c"/>
    <property type="match status" value="1"/>
</dbReference>
<reference evidence="14" key="1">
    <citation type="submission" date="2016-04" db="EMBL/GenBank/DDBJ databases">
        <authorList>
            <person name="Tabuchi Yagui T.R."/>
        </authorList>
    </citation>
    <scope>NUCLEOTIDE SEQUENCE [LARGE SCALE GENOMIC DNA]</scope>
    <source>
        <strain evidence="14">NIES-26</strain>
    </source>
</reference>
<dbReference type="InterPro" id="IPR001789">
    <property type="entry name" value="Sig_transdc_resp-reg_receiver"/>
</dbReference>
<feature type="modified residue" description="4-aspartylphosphate" evidence="8">
    <location>
        <position position="53"/>
    </location>
</feature>
<dbReference type="Pfam" id="PF01590">
    <property type="entry name" value="GAF"/>
    <property type="match status" value="1"/>
</dbReference>
<dbReference type="GO" id="GO:0000156">
    <property type="term" value="F:phosphorelay response regulator activity"/>
    <property type="evidence" value="ECO:0007669"/>
    <property type="project" value="TreeGrafter"/>
</dbReference>
<dbReference type="PROSITE" id="PS50113">
    <property type="entry name" value="PAC"/>
    <property type="match status" value="1"/>
</dbReference>
<evidence type="ECO:0000259" key="13">
    <source>
        <dbReference type="PROSITE" id="PS50113"/>
    </source>
</evidence>
<evidence type="ECO:0000256" key="8">
    <source>
        <dbReference type="PROSITE-ProRule" id="PRU00169"/>
    </source>
</evidence>
<evidence type="ECO:0000259" key="11">
    <source>
        <dbReference type="PROSITE" id="PS50110"/>
    </source>
</evidence>
<dbReference type="InterPro" id="IPR036097">
    <property type="entry name" value="HisK_dim/P_sf"/>
</dbReference>
<evidence type="ECO:0000259" key="10">
    <source>
        <dbReference type="PROSITE" id="PS50109"/>
    </source>
</evidence>
<dbReference type="Gene3D" id="1.10.287.130">
    <property type="match status" value="1"/>
</dbReference>
<proteinExistence type="predicted"/>
<dbReference type="InterPro" id="IPR035965">
    <property type="entry name" value="PAS-like_dom_sf"/>
</dbReference>
<dbReference type="SMART" id="SM00065">
    <property type="entry name" value="GAF"/>
    <property type="match status" value="1"/>
</dbReference>
<dbReference type="Gene3D" id="3.40.50.2300">
    <property type="match status" value="1"/>
</dbReference>